<dbReference type="OrthoDB" id="4736977at2"/>
<keyword evidence="1" id="KW-0732">Signal</keyword>
<organism evidence="2 3">
    <name type="scientific">Orrella marina</name>
    <dbReference type="NCBI Taxonomy" id="2163011"/>
    <lineage>
        <taxon>Bacteria</taxon>
        <taxon>Pseudomonadati</taxon>
        <taxon>Pseudomonadota</taxon>
        <taxon>Betaproteobacteria</taxon>
        <taxon>Burkholderiales</taxon>
        <taxon>Alcaligenaceae</taxon>
        <taxon>Orrella</taxon>
    </lineage>
</organism>
<reference evidence="2 3" key="1">
    <citation type="submission" date="2018-04" db="EMBL/GenBank/DDBJ databases">
        <title>Bordetella sp. HZ20 isolated from seawater.</title>
        <authorList>
            <person name="Sun C."/>
        </authorList>
    </citation>
    <scope>NUCLEOTIDE SEQUENCE [LARGE SCALE GENOMIC DNA]</scope>
    <source>
        <strain evidence="2 3">HZ20</strain>
    </source>
</reference>
<accession>A0A2R4XLE6</accession>
<evidence type="ECO:0000256" key="1">
    <source>
        <dbReference type="SAM" id="SignalP"/>
    </source>
</evidence>
<sequence length="110" mass="12044">MSRFRSLFTAAVVAATVLPMSVSFAADRRVEIVNHTGVTMSAFHASRASTSDWEENIIRGQSLRSGQSIIIDLDDGTGACKFDFKGTFTDGEEVVSENNDVCTLEQFVFE</sequence>
<evidence type="ECO:0000313" key="2">
    <source>
        <dbReference type="EMBL" id="AWB34581.1"/>
    </source>
</evidence>
<feature type="chain" id="PRO_5015357150" evidence="1">
    <location>
        <begin position="26"/>
        <end position="110"/>
    </location>
</feature>
<proteinExistence type="predicted"/>
<dbReference type="EMBL" id="CP028901">
    <property type="protein sequence ID" value="AWB34581.1"/>
    <property type="molecule type" value="Genomic_DNA"/>
</dbReference>
<dbReference type="KEGG" id="boz:DBV39_13640"/>
<protein>
    <submittedName>
        <fullName evidence="2">Uncharacterized protein</fullName>
    </submittedName>
</protein>
<dbReference type="Proteomes" id="UP000244571">
    <property type="component" value="Chromosome"/>
</dbReference>
<name>A0A2R4XLE6_9BURK</name>
<dbReference type="RefSeq" id="WP_108621997.1">
    <property type="nucleotide sequence ID" value="NZ_CP028901.1"/>
</dbReference>
<feature type="signal peptide" evidence="1">
    <location>
        <begin position="1"/>
        <end position="25"/>
    </location>
</feature>
<keyword evidence="3" id="KW-1185">Reference proteome</keyword>
<gene>
    <name evidence="2" type="ORF">DBV39_13640</name>
</gene>
<dbReference type="AlphaFoldDB" id="A0A2R4XLE6"/>
<evidence type="ECO:0000313" key="3">
    <source>
        <dbReference type="Proteomes" id="UP000244571"/>
    </source>
</evidence>